<feature type="transmembrane region" description="Helical" evidence="1">
    <location>
        <begin position="38"/>
        <end position="57"/>
    </location>
</feature>
<evidence type="ECO:0000313" key="2">
    <source>
        <dbReference type="EMBL" id="CAF5189096.1"/>
    </source>
</evidence>
<feature type="transmembrane region" description="Helical" evidence="1">
    <location>
        <begin position="12"/>
        <end position="32"/>
    </location>
</feature>
<dbReference type="AlphaFoldDB" id="A0A8S3HTS8"/>
<comment type="caution">
    <text evidence="2">The sequence shown here is derived from an EMBL/GenBank/DDBJ whole genome shotgun (WGS) entry which is preliminary data.</text>
</comment>
<dbReference type="EMBL" id="CAJOBJ010336074">
    <property type="protein sequence ID" value="CAF5189096.1"/>
    <property type="molecule type" value="Genomic_DNA"/>
</dbReference>
<name>A0A8S3HTS8_9BILA</name>
<organism evidence="2 3">
    <name type="scientific">Rotaria magnacalcarata</name>
    <dbReference type="NCBI Taxonomy" id="392030"/>
    <lineage>
        <taxon>Eukaryota</taxon>
        <taxon>Metazoa</taxon>
        <taxon>Spiralia</taxon>
        <taxon>Gnathifera</taxon>
        <taxon>Rotifera</taxon>
        <taxon>Eurotatoria</taxon>
        <taxon>Bdelloidea</taxon>
        <taxon>Philodinida</taxon>
        <taxon>Philodinidae</taxon>
        <taxon>Rotaria</taxon>
    </lineage>
</organism>
<gene>
    <name evidence="2" type="ORF">GIL414_LOCUS72296</name>
</gene>
<keyword evidence="1" id="KW-0812">Transmembrane</keyword>
<proteinExistence type="predicted"/>
<reference evidence="2" key="1">
    <citation type="submission" date="2021-02" db="EMBL/GenBank/DDBJ databases">
        <authorList>
            <person name="Nowell W R."/>
        </authorList>
    </citation>
    <scope>NUCLEOTIDE SEQUENCE</scope>
</reference>
<dbReference type="InterPro" id="IPR036259">
    <property type="entry name" value="MFS_trans_sf"/>
</dbReference>
<accession>A0A8S3HTS8</accession>
<keyword evidence="1" id="KW-0472">Membrane</keyword>
<evidence type="ECO:0000313" key="3">
    <source>
        <dbReference type="Proteomes" id="UP000681720"/>
    </source>
</evidence>
<dbReference type="Gene3D" id="1.20.1250.20">
    <property type="entry name" value="MFS general substrate transporter like domains"/>
    <property type="match status" value="1"/>
</dbReference>
<protein>
    <submittedName>
        <fullName evidence="2">Uncharacterized protein</fullName>
    </submittedName>
</protein>
<keyword evidence="1" id="KW-1133">Transmembrane helix</keyword>
<dbReference type="Proteomes" id="UP000681720">
    <property type="component" value="Unassembled WGS sequence"/>
</dbReference>
<sequence length="59" mass="6204">MSEQTTKFASCLLVMAIIGGAIFTPLMGYIAVETKSLALAYVLPGGAYLIVGIYALLAY</sequence>
<feature type="non-terminal residue" evidence="2">
    <location>
        <position position="59"/>
    </location>
</feature>
<evidence type="ECO:0000256" key="1">
    <source>
        <dbReference type="SAM" id="Phobius"/>
    </source>
</evidence>